<evidence type="ECO:0000256" key="1">
    <source>
        <dbReference type="ARBA" id="ARBA00004651"/>
    </source>
</evidence>
<keyword evidence="4 6" id="KW-1133">Transmembrane helix</keyword>
<keyword evidence="2" id="KW-1003">Cell membrane</keyword>
<evidence type="ECO:0000256" key="4">
    <source>
        <dbReference type="ARBA" id="ARBA00022989"/>
    </source>
</evidence>
<feature type="transmembrane region" description="Helical" evidence="6">
    <location>
        <begin position="453"/>
        <end position="470"/>
    </location>
</feature>
<feature type="transmembrane region" description="Helical" evidence="6">
    <location>
        <begin position="321"/>
        <end position="345"/>
    </location>
</feature>
<gene>
    <name evidence="8" type="ORF">METZ01_LOCUS42890</name>
</gene>
<dbReference type="InterPro" id="IPR018461">
    <property type="entry name" value="Na/H_Antiport_NhaC-like_C"/>
</dbReference>
<feature type="transmembrane region" description="Helical" evidence="6">
    <location>
        <begin position="65"/>
        <end position="83"/>
    </location>
</feature>
<dbReference type="GO" id="GO:0005886">
    <property type="term" value="C:plasma membrane"/>
    <property type="evidence" value="ECO:0007669"/>
    <property type="project" value="UniProtKB-SubCell"/>
</dbReference>
<feature type="transmembrane region" description="Helical" evidence="6">
    <location>
        <begin position="29"/>
        <end position="53"/>
    </location>
</feature>
<proteinExistence type="predicted"/>
<feature type="transmembrane region" description="Helical" evidence="6">
    <location>
        <begin position="476"/>
        <end position="493"/>
    </location>
</feature>
<feature type="transmembrane region" description="Helical" evidence="6">
    <location>
        <begin position="365"/>
        <end position="383"/>
    </location>
</feature>
<feature type="transmembrane region" description="Helical" evidence="6">
    <location>
        <begin position="6"/>
        <end position="22"/>
    </location>
</feature>
<dbReference type="PANTHER" id="PTHR43478:SF1">
    <property type="entry name" value="NA+_H+ ANTIPORTER NHAC-LIKE C-TERMINAL DOMAIN-CONTAINING PROTEIN"/>
    <property type="match status" value="1"/>
</dbReference>
<dbReference type="EMBL" id="UINC01001860">
    <property type="protein sequence ID" value="SUZ90036.1"/>
    <property type="molecule type" value="Genomic_DNA"/>
</dbReference>
<evidence type="ECO:0000256" key="5">
    <source>
        <dbReference type="ARBA" id="ARBA00023136"/>
    </source>
</evidence>
<organism evidence="8">
    <name type="scientific">marine metagenome</name>
    <dbReference type="NCBI Taxonomy" id="408172"/>
    <lineage>
        <taxon>unclassified sequences</taxon>
        <taxon>metagenomes</taxon>
        <taxon>ecological metagenomes</taxon>
    </lineage>
</organism>
<dbReference type="Pfam" id="PF03553">
    <property type="entry name" value="Na_H_antiporter"/>
    <property type="match status" value="1"/>
</dbReference>
<feature type="transmembrane region" description="Helical" evidence="6">
    <location>
        <begin position="197"/>
        <end position="214"/>
    </location>
</feature>
<name>A0A381RE09_9ZZZZ</name>
<reference evidence="8" key="1">
    <citation type="submission" date="2018-05" db="EMBL/GenBank/DDBJ databases">
        <authorList>
            <person name="Lanie J.A."/>
            <person name="Ng W.-L."/>
            <person name="Kazmierczak K.M."/>
            <person name="Andrzejewski T.M."/>
            <person name="Davidsen T.M."/>
            <person name="Wayne K.J."/>
            <person name="Tettelin H."/>
            <person name="Glass J.I."/>
            <person name="Rusch D."/>
            <person name="Podicherti R."/>
            <person name="Tsui H.-C.T."/>
            <person name="Winkler M.E."/>
        </authorList>
    </citation>
    <scope>NUCLEOTIDE SEQUENCE</scope>
</reference>
<dbReference type="AlphaFoldDB" id="A0A381RE09"/>
<feature type="transmembrane region" description="Helical" evidence="6">
    <location>
        <begin position="146"/>
        <end position="169"/>
    </location>
</feature>
<evidence type="ECO:0000313" key="8">
    <source>
        <dbReference type="EMBL" id="SUZ90036.1"/>
    </source>
</evidence>
<evidence type="ECO:0000256" key="6">
    <source>
        <dbReference type="SAM" id="Phobius"/>
    </source>
</evidence>
<keyword evidence="3 6" id="KW-0812">Transmembrane</keyword>
<sequence length="496" mass="52633">MSEPGFYSLIPVIITLILSIWSRNVILGLFLGVFSGVLLLNGPNPFTGMSLMIDKYLIAQASNSANVGILMLMIFVAGLVGLMEKSGGAAAFAGMMTKFITSKGKAQTAAWTSGSLLFFTDSGTPLIVGPLFRPITDGLKISRVKLAWIIDSTASPVAVLVPFIGWGLYSQGLIAQEYESLGIDESAFLSYIKAMPFQFYSIMAVVMVPIVVMAKADFGPMKKAEADCANGVVIESTGALEVEIVPDKAKQKAKPIMVWLPLSIMLVIMFSLLVPQGFPMDMANMPSNAFRASLSTGYICAALVLMVLMSHYGVRSLASGFLLYLESMSKVVTVLIILVLAWSLGAIGKDLGAPAYISVLIDGRLSAYLIPATAFLVGSIISFSTGSSWGTYAILIPLMVPIAHQFDVPMYLAIGAVLSGGLFGDHCSPISDTTILSATGAGCTQMNHFKTQFPYAVFNGACSIVAYVFAGITGSPWALGLGLFLMVGGLFTLKKL</sequence>
<accession>A0A381RE09</accession>
<evidence type="ECO:0000256" key="3">
    <source>
        <dbReference type="ARBA" id="ARBA00022692"/>
    </source>
</evidence>
<evidence type="ECO:0000259" key="7">
    <source>
        <dbReference type="Pfam" id="PF03553"/>
    </source>
</evidence>
<feature type="transmembrane region" description="Helical" evidence="6">
    <location>
        <begin position="290"/>
        <end position="309"/>
    </location>
</feature>
<feature type="transmembrane region" description="Helical" evidence="6">
    <location>
        <begin position="256"/>
        <end position="278"/>
    </location>
</feature>
<feature type="domain" description="Na+/H+ antiporter NhaC-like C-terminal" evidence="7">
    <location>
        <begin position="157"/>
        <end position="472"/>
    </location>
</feature>
<dbReference type="PANTHER" id="PTHR43478">
    <property type="entry name" value="NA+/H+ ANTIPORTER-RELATED"/>
    <property type="match status" value="1"/>
</dbReference>
<comment type="subcellular location">
    <subcellularLocation>
        <location evidence="1">Cell membrane</location>
        <topology evidence="1">Multi-pass membrane protein</topology>
    </subcellularLocation>
</comment>
<evidence type="ECO:0000256" key="2">
    <source>
        <dbReference type="ARBA" id="ARBA00022475"/>
    </source>
</evidence>
<keyword evidence="5 6" id="KW-0472">Membrane</keyword>
<protein>
    <recommendedName>
        <fullName evidence="7">Na+/H+ antiporter NhaC-like C-terminal domain-containing protein</fullName>
    </recommendedName>
</protein>